<keyword evidence="1" id="KW-0812">Transmembrane</keyword>
<dbReference type="Gramene" id="ERM98623">
    <property type="protein sequence ID" value="ERM98623"/>
    <property type="gene ID" value="AMTR_s00109p00088630"/>
</dbReference>
<dbReference type="AlphaFoldDB" id="W1NSF9"/>
<gene>
    <name evidence="2" type="ORF">AMTR_s00109p00088630</name>
</gene>
<dbReference type="HOGENOM" id="CLU_055196_3_1_1"/>
<accession>W1NSF9</accession>
<proteinExistence type="predicted"/>
<evidence type="ECO:0000256" key="1">
    <source>
        <dbReference type="SAM" id="Phobius"/>
    </source>
</evidence>
<dbReference type="EMBL" id="KI395307">
    <property type="protein sequence ID" value="ERM98623.1"/>
    <property type="molecule type" value="Genomic_DNA"/>
</dbReference>
<evidence type="ECO:0000313" key="2">
    <source>
        <dbReference type="EMBL" id="ERM98623.1"/>
    </source>
</evidence>
<organism evidence="2 3">
    <name type="scientific">Amborella trichopoda</name>
    <dbReference type="NCBI Taxonomy" id="13333"/>
    <lineage>
        <taxon>Eukaryota</taxon>
        <taxon>Viridiplantae</taxon>
        <taxon>Streptophyta</taxon>
        <taxon>Embryophyta</taxon>
        <taxon>Tracheophyta</taxon>
        <taxon>Spermatophyta</taxon>
        <taxon>Magnoliopsida</taxon>
        <taxon>Amborellales</taxon>
        <taxon>Amborellaceae</taxon>
        <taxon>Amborella</taxon>
    </lineage>
</organism>
<evidence type="ECO:0000313" key="3">
    <source>
        <dbReference type="Proteomes" id="UP000017836"/>
    </source>
</evidence>
<feature type="transmembrane region" description="Helical" evidence="1">
    <location>
        <begin position="28"/>
        <end position="49"/>
    </location>
</feature>
<reference evidence="3" key="1">
    <citation type="journal article" date="2013" name="Science">
        <title>The Amborella genome and the evolution of flowering plants.</title>
        <authorList>
            <consortium name="Amborella Genome Project"/>
        </authorList>
    </citation>
    <scope>NUCLEOTIDE SEQUENCE [LARGE SCALE GENOMIC DNA]</scope>
</reference>
<keyword evidence="3" id="KW-1185">Reference proteome</keyword>
<keyword evidence="1" id="KW-0472">Membrane</keyword>
<name>W1NSF9_AMBTC</name>
<keyword evidence="1" id="KW-1133">Transmembrane helix</keyword>
<dbReference type="Proteomes" id="UP000017836">
    <property type="component" value="Unassembled WGS sequence"/>
</dbReference>
<sequence length="113" mass="12828">MVMSLELNNVLTPKAQEVIDMRSDKSGFLHTVIWAHVVSGLLCIAIAAIDHSHQDVTEFYSVYIAVQMYHRAYSLPFNPMPDALELPENVYTTIMSPAAKRTADRPKKRRIQI</sequence>
<protein>
    <submittedName>
        <fullName evidence="2">Uncharacterized protein</fullName>
    </submittedName>
</protein>